<dbReference type="InterPro" id="IPR019999">
    <property type="entry name" value="Anth_synth_I-like"/>
</dbReference>
<dbReference type="InterPro" id="IPR043132">
    <property type="entry name" value="BCAT-like_C"/>
</dbReference>
<dbReference type="InterPro" id="IPR006805">
    <property type="entry name" value="Anth_synth_I_N"/>
</dbReference>
<evidence type="ECO:0000256" key="2">
    <source>
        <dbReference type="ARBA" id="ARBA00022679"/>
    </source>
</evidence>
<evidence type="ECO:0000259" key="3">
    <source>
        <dbReference type="Pfam" id="PF00425"/>
    </source>
</evidence>
<keyword evidence="5" id="KW-0032">Aminotransferase</keyword>
<dbReference type="Gene3D" id="3.30.470.10">
    <property type="match status" value="1"/>
</dbReference>
<dbReference type="GO" id="GO:0046820">
    <property type="term" value="F:4-amino-4-deoxychorismate synthase activity"/>
    <property type="evidence" value="ECO:0007669"/>
    <property type="project" value="UniProtKB-EC"/>
</dbReference>
<dbReference type="InterPro" id="IPR005801">
    <property type="entry name" value="ADC_synthase"/>
</dbReference>
<dbReference type="SUPFAM" id="SSF56752">
    <property type="entry name" value="D-aminoacid aminotransferase-like PLP-dependent enzymes"/>
    <property type="match status" value="1"/>
</dbReference>
<organism evidence="5 6">
    <name type="scientific">Desulfobotulus mexicanus</name>
    <dbReference type="NCBI Taxonomy" id="2586642"/>
    <lineage>
        <taxon>Bacteria</taxon>
        <taxon>Pseudomonadati</taxon>
        <taxon>Thermodesulfobacteriota</taxon>
        <taxon>Desulfobacteria</taxon>
        <taxon>Desulfobacterales</taxon>
        <taxon>Desulfobacteraceae</taxon>
        <taxon>Desulfobotulus</taxon>
    </lineage>
</organism>
<evidence type="ECO:0000256" key="1">
    <source>
        <dbReference type="ARBA" id="ARBA00013139"/>
    </source>
</evidence>
<evidence type="ECO:0000259" key="4">
    <source>
        <dbReference type="Pfam" id="PF04715"/>
    </source>
</evidence>
<dbReference type="Pfam" id="PF04715">
    <property type="entry name" value="Anth_synt_I_N"/>
    <property type="match status" value="1"/>
</dbReference>
<dbReference type="NCBIfam" id="TIGR00553">
    <property type="entry name" value="pabB"/>
    <property type="match status" value="1"/>
</dbReference>
<keyword evidence="6" id="KW-1185">Reference proteome</keyword>
<dbReference type="Gene3D" id="3.20.10.10">
    <property type="entry name" value="D-amino Acid Aminotransferase, subunit A, domain 2"/>
    <property type="match status" value="1"/>
</dbReference>
<dbReference type="GO" id="GO:0000162">
    <property type="term" value="P:L-tryptophan biosynthetic process"/>
    <property type="evidence" value="ECO:0007669"/>
    <property type="project" value="TreeGrafter"/>
</dbReference>
<reference evidence="5 6" key="1">
    <citation type="submission" date="2019-06" db="EMBL/GenBank/DDBJ databases">
        <title>Desulfobotulus mexicanus sp. nov., a novel sulfate-reducing bacterium isolated from the sediment of an alkaline crater lake in Mexico.</title>
        <authorList>
            <person name="Hirschler-Rea A."/>
        </authorList>
    </citation>
    <scope>NUCLEOTIDE SEQUENCE [LARGE SCALE GENOMIC DNA]</scope>
    <source>
        <strain evidence="5 6">PAR22N</strain>
    </source>
</reference>
<keyword evidence="2 5" id="KW-0808">Transferase</keyword>
<feature type="domain" description="Chorismate-utilising enzyme C-terminal" evidence="3">
    <location>
        <begin position="230"/>
        <end position="481"/>
    </location>
</feature>
<evidence type="ECO:0000313" key="6">
    <source>
        <dbReference type="Proteomes" id="UP000321899"/>
    </source>
</evidence>
<dbReference type="Pfam" id="PF00425">
    <property type="entry name" value="Chorismate_bind"/>
    <property type="match status" value="1"/>
</dbReference>
<evidence type="ECO:0000313" key="5">
    <source>
        <dbReference type="EMBL" id="TYT75275.1"/>
    </source>
</evidence>
<dbReference type="OrthoDB" id="9803598at2"/>
<dbReference type="Pfam" id="PF01063">
    <property type="entry name" value="Aminotran_4"/>
    <property type="match status" value="1"/>
</dbReference>
<dbReference type="PANTHER" id="PTHR11236">
    <property type="entry name" value="AMINOBENZOATE/ANTHRANILATE SYNTHASE"/>
    <property type="match status" value="1"/>
</dbReference>
<dbReference type="GO" id="GO:0009396">
    <property type="term" value="P:folic acid-containing compound biosynthetic process"/>
    <property type="evidence" value="ECO:0007669"/>
    <property type="project" value="InterPro"/>
</dbReference>
<dbReference type="AlphaFoldDB" id="A0A5Q4VCJ2"/>
<dbReference type="InterPro" id="IPR015890">
    <property type="entry name" value="Chorismate_C"/>
</dbReference>
<sequence>MDLSFVSRPAGFFSRSFDFEEDFQDLTALFQDQKGSMVFLSGGEHPEASIHGLACQPFLELSCEKDKTVVISEYGKAESPFPLELLDRVMEACAFDGDGEDGLPFGLFGFFSYDLKNHMENLPDTVMDDLFLPGYRLFAPRLVVWKQRAEKKIMVKALYLENEQAEKALRMLDDFEDILKSFRAFSEFSGKESLAHGEVEIKNAYISGVESTRQLIPHHGALSSTFTPRMYRNAVACIRDHIGKGEVYQVNLSQRFSLAFKGSAWTLFLKMQEAAPQPFSVFLQAGDFQLASLSPERFLKMKGQRIESHPIKGTRPRGKTPEEDALLKKELEESIKDGAELAMIVDLVRNDLGRIAVTGSVRVDVPARTEVWPHLFHRVAVVSAQVEKGTGPGDILKATFPPGSVTGCPKIRAMELIDELEPGRRHAYTGALGYLGFNGSMDLNVAIRTVICKDGKAHYSTGGGVVWDSDPKEEYKETLHKAAPFFKAFGLKPEFEEKEKETELWQDGRFLPLSEAKIMADTPVLRHGRGVFETIAMIRGKALHLEEHTERFRLSAPVVTGKGLPSVNWEDIISMLCRKNPEAAERGQLHLMAMDTGGNLLSLTAMLRPLDIPQSRDGLILCFHPEPFYSPMARHKSMAYVFFARAREKAVAAGADEVLIQAPDGSLLEGSFSSIMLVSETNILIPTGPVLPGITRQKAMEYFRSLGFEIHEKKIFWEDLERAEHFFCFSSLKGPMWVKEVRTGAGSSCFGPEMDLQGEGAKESGDIKGIVSFSAPDTEAFTALRTALGYDA</sequence>
<dbReference type="Gene3D" id="3.60.120.10">
    <property type="entry name" value="Anthranilate synthase"/>
    <property type="match status" value="1"/>
</dbReference>
<name>A0A5Q4VCJ2_9BACT</name>
<dbReference type="PANTHER" id="PTHR11236:SF50">
    <property type="entry name" value="AMINODEOXYCHORISMATE SYNTHASE COMPONENT 1"/>
    <property type="match status" value="1"/>
</dbReference>
<dbReference type="InterPro" id="IPR043131">
    <property type="entry name" value="BCAT-like_N"/>
</dbReference>
<feature type="domain" description="Anthranilate synthase component I N-terminal" evidence="4">
    <location>
        <begin position="30"/>
        <end position="145"/>
    </location>
</feature>
<comment type="caution">
    <text evidence="5">The sequence shown here is derived from an EMBL/GenBank/DDBJ whole genome shotgun (WGS) entry which is preliminary data.</text>
</comment>
<dbReference type="Proteomes" id="UP000321899">
    <property type="component" value="Unassembled WGS sequence"/>
</dbReference>
<protein>
    <recommendedName>
        <fullName evidence="1">aminodeoxychorismate synthase</fullName>
        <ecNumber evidence="1">2.6.1.85</ecNumber>
    </recommendedName>
</protein>
<dbReference type="PRINTS" id="PR00095">
    <property type="entry name" value="ANTSNTHASEI"/>
</dbReference>
<gene>
    <name evidence="5" type="primary">pabB</name>
    <name evidence="5" type="ORF">FIM25_06115</name>
</gene>
<proteinExistence type="predicted"/>
<dbReference type="InterPro" id="IPR036038">
    <property type="entry name" value="Aminotransferase-like"/>
</dbReference>
<dbReference type="InterPro" id="IPR005802">
    <property type="entry name" value="ADC_synth_comp_1"/>
</dbReference>
<dbReference type="SUPFAM" id="SSF56322">
    <property type="entry name" value="ADC synthase"/>
    <property type="match status" value="1"/>
</dbReference>
<dbReference type="EC" id="2.6.1.85" evidence="1"/>
<accession>A0A5Q4VCJ2</accession>
<dbReference type="RefSeq" id="WP_139447350.1">
    <property type="nucleotide sequence ID" value="NZ_VDMB01000005.1"/>
</dbReference>
<dbReference type="InterPro" id="IPR001544">
    <property type="entry name" value="Aminotrans_IV"/>
</dbReference>
<dbReference type="EMBL" id="VDMB01000005">
    <property type="protein sequence ID" value="TYT75275.1"/>
    <property type="molecule type" value="Genomic_DNA"/>
</dbReference>